<keyword evidence="1" id="KW-0812">Transmembrane</keyword>
<accession>A0A8J7YKU6</accession>
<organism evidence="2 3">
    <name type="scientific">Haloarcula salinisoli</name>
    <dbReference type="NCBI Taxonomy" id="2487746"/>
    <lineage>
        <taxon>Archaea</taxon>
        <taxon>Methanobacteriati</taxon>
        <taxon>Methanobacteriota</taxon>
        <taxon>Stenosarchaea group</taxon>
        <taxon>Halobacteria</taxon>
        <taxon>Halobacteriales</taxon>
        <taxon>Haloarculaceae</taxon>
        <taxon>Haloarcula</taxon>
    </lineage>
</organism>
<proteinExistence type="predicted"/>
<dbReference type="Proteomes" id="UP000783863">
    <property type="component" value="Unassembled WGS sequence"/>
</dbReference>
<evidence type="ECO:0000313" key="2">
    <source>
        <dbReference type="EMBL" id="MBX0305034.1"/>
    </source>
</evidence>
<reference evidence="2" key="1">
    <citation type="submission" date="2021-06" db="EMBL/GenBank/DDBJ databases">
        <title>Halomicroarcula sp. F24A a new haloarchaeum isolated from saline soil.</title>
        <authorList>
            <person name="Duran-Viseras A."/>
            <person name="Sanchez-Porro C."/>
            <person name="Ventosa A."/>
        </authorList>
    </citation>
    <scope>NUCLEOTIDE SEQUENCE</scope>
    <source>
        <strain evidence="2">F24A</strain>
    </source>
</reference>
<keyword evidence="1" id="KW-1133">Transmembrane helix</keyword>
<keyword evidence="3" id="KW-1185">Reference proteome</keyword>
<evidence type="ECO:0000256" key="1">
    <source>
        <dbReference type="SAM" id="Phobius"/>
    </source>
</evidence>
<name>A0A8J7YKU6_9EURY</name>
<dbReference type="RefSeq" id="WP_220589229.1">
    <property type="nucleotide sequence ID" value="NZ_RKLQ01000002.1"/>
</dbReference>
<sequence>MARLRPLYRRLDAWVRNRSRTGYALLGGVTSGTAVLLLGWLLAEPVVFEAVTMAVTMAVVQYAMYPTEAD</sequence>
<keyword evidence="1" id="KW-0472">Membrane</keyword>
<dbReference type="AlphaFoldDB" id="A0A8J7YKU6"/>
<feature type="transmembrane region" description="Helical" evidence="1">
    <location>
        <begin position="21"/>
        <end position="40"/>
    </location>
</feature>
<protein>
    <submittedName>
        <fullName evidence="2">Uncharacterized protein</fullName>
    </submittedName>
</protein>
<gene>
    <name evidence="2" type="ORF">EGD98_15305</name>
</gene>
<dbReference type="EMBL" id="RKLQ01000002">
    <property type="protein sequence ID" value="MBX0305034.1"/>
    <property type="molecule type" value="Genomic_DNA"/>
</dbReference>
<comment type="caution">
    <text evidence="2">The sequence shown here is derived from an EMBL/GenBank/DDBJ whole genome shotgun (WGS) entry which is preliminary data.</text>
</comment>
<evidence type="ECO:0000313" key="3">
    <source>
        <dbReference type="Proteomes" id="UP000783863"/>
    </source>
</evidence>